<dbReference type="InterPro" id="IPR036116">
    <property type="entry name" value="FN3_sf"/>
</dbReference>
<gene>
    <name evidence="1" type="ORF">TPAB3V08_LOCUS13453</name>
</gene>
<protein>
    <recommendedName>
        <fullName evidence="3">Fibronectin type-III domain-containing protein</fullName>
    </recommendedName>
</protein>
<dbReference type="Proteomes" id="UP001153148">
    <property type="component" value="Unassembled WGS sequence"/>
</dbReference>
<name>A0ABN7PFH0_TIMPD</name>
<evidence type="ECO:0000313" key="1">
    <source>
        <dbReference type="EMBL" id="CAG2066510.1"/>
    </source>
</evidence>
<dbReference type="SUPFAM" id="SSF49265">
    <property type="entry name" value="Fibronectin type III"/>
    <property type="match status" value="1"/>
</dbReference>
<sequence>GYSYRDGNSHLSSLESGSLRSLTASEVLDSSFVLNWEILDDSVRCGHALDICATSTVSDDRYCSLNATGNQWQVTGLQPCSRYNVGATLTVDSQVLPPKNLSVFTASYSLDAASTMFYPEPVPANPPLYLAPSDLWKQRHSTPFWVTSFLLHSDYVPCP</sequence>
<evidence type="ECO:0000313" key="2">
    <source>
        <dbReference type="Proteomes" id="UP001153148"/>
    </source>
</evidence>
<dbReference type="EMBL" id="CAJPIN010055133">
    <property type="protein sequence ID" value="CAG2066510.1"/>
    <property type="molecule type" value="Genomic_DNA"/>
</dbReference>
<proteinExistence type="predicted"/>
<reference evidence="1" key="1">
    <citation type="submission" date="2021-03" db="EMBL/GenBank/DDBJ databases">
        <authorList>
            <person name="Tran Van P."/>
        </authorList>
    </citation>
    <scope>NUCLEOTIDE SEQUENCE</scope>
</reference>
<comment type="caution">
    <text evidence="1">The sequence shown here is derived from an EMBL/GenBank/DDBJ whole genome shotgun (WGS) entry which is preliminary data.</text>
</comment>
<feature type="non-terminal residue" evidence="1">
    <location>
        <position position="1"/>
    </location>
</feature>
<accession>A0ABN7PFH0</accession>
<evidence type="ECO:0008006" key="3">
    <source>
        <dbReference type="Google" id="ProtNLM"/>
    </source>
</evidence>
<keyword evidence="2" id="KW-1185">Reference proteome</keyword>
<organism evidence="1 2">
    <name type="scientific">Timema podura</name>
    <name type="common">Walking stick</name>
    <dbReference type="NCBI Taxonomy" id="61482"/>
    <lineage>
        <taxon>Eukaryota</taxon>
        <taxon>Metazoa</taxon>
        <taxon>Ecdysozoa</taxon>
        <taxon>Arthropoda</taxon>
        <taxon>Hexapoda</taxon>
        <taxon>Insecta</taxon>
        <taxon>Pterygota</taxon>
        <taxon>Neoptera</taxon>
        <taxon>Polyneoptera</taxon>
        <taxon>Phasmatodea</taxon>
        <taxon>Timematodea</taxon>
        <taxon>Timematoidea</taxon>
        <taxon>Timematidae</taxon>
        <taxon>Timema</taxon>
    </lineage>
</organism>
<feature type="non-terminal residue" evidence="1">
    <location>
        <position position="159"/>
    </location>
</feature>